<comment type="caution">
    <text evidence="1">The sequence shown here is derived from an EMBL/GenBank/DDBJ whole genome shotgun (WGS) entry which is preliminary data.</text>
</comment>
<proteinExistence type="predicted"/>
<accession>A0A9D4A7W4</accession>
<organism evidence="1 2">
    <name type="scientific">Gossypium stocksii</name>
    <dbReference type="NCBI Taxonomy" id="47602"/>
    <lineage>
        <taxon>Eukaryota</taxon>
        <taxon>Viridiplantae</taxon>
        <taxon>Streptophyta</taxon>
        <taxon>Embryophyta</taxon>
        <taxon>Tracheophyta</taxon>
        <taxon>Spermatophyta</taxon>
        <taxon>Magnoliopsida</taxon>
        <taxon>eudicotyledons</taxon>
        <taxon>Gunneridae</taxon>
        <taxon>Pentapetalae</taxon>
        <taxon>rosids</taxon>
        <taxon>malvids</taxon>
        <taxon>Malvales</taxon>
        <taxon>Malvaceae</taxon>
        <taxon>Malvoideae</taxon>
        <taxon>Gossypium</taxon>
    </lineage>
</organism>
<name>A0A9D4A7W4_9ROSI</name>
<keyword evidence="2" id="KW-1185">Reference proteome</keyword>
<evidence type="ECO:0008006" key="3">
    <source>
        <dbReference type="Google" id="ProtNLM"/>
    </source>
</evidence>
<sequence>MDSEGKQGLPTLSNGNSEFSTEALAELVRKVIEEVLAKIKEIRETLQERCLKCKKRKDPSSQRTEARSVKHARARPNFSACKNCHRRHPGECHREKRACFICGSLEHRALDCKAYSR</sequence>
<reference evidence="1 2" key="1">
    <citation type="journal article" date="2021" name="Plant Biotechnol. J.">
        <title>Multi-omics assisted identification of the key and species-specific regulatory components of drought-tolerant mechanisms in Gossypium stocksii.</title>
        <authorList>
            <person name="Yu D."/>
            <person name="Ke L."/>
            <person name="Zhang D."/>
            <person name="Wu Y."/>
            <person name="Sun Y."/>
            <person name="Mei J."/>
            <person name="Sun J."/>
            <person name="Sun Y."/>
        </authorList>
    </citation>
    <scope>NUCLEOTIDE SEQUENCE [LARGE SCALE GENOMIC DNA]</scope>
    <source>
        <strain evidence="2">cv. E1</strain>
        <tissue evidence="1">Leaf</tissue>
    </source>
</reference>
<protein>
    <recommendedName>
        <fullName evidence="3">CCHC-type domain-containing protein</fullName>
    </recommendedName>
</protein>
<dbReference type="EMBL" id="JAIQCV010000005">
    <property type="protein sequence ID" value="KAH1097728.1"/>
    <property type="molecule type" value="Genomic_DNA"/>
</dbReference>
<evidence type="ECO:0000313" key="1">
    <source>
        <dbReference type="EMBL" id="KAH1097728.1"/>
    </source>
</evidence>
<dbReference type="AlphaFoldDB" id="A0A9D4A7W4"/>
<gene>
    <name evidence="1" type="ORF">J1N35_014649</name>
</gene>
<dbReference type="OrthoDB" id="1751882at2759"/>
<evidence type="ECO:0000313" key="2">
    <source>
        <dbReference type="Proteomes" id="UP000828251"/>
    </source>
</evidence>
<dbReference type="Proteomes" id="UP000828251">
    <property type="component" value="Unassembled WGS sequence"/>
</dbReference>